<dbReference type="EMBL" id="JALLBG020000300">
    <property type="protein sequence ID" value="KAL3756616.1"/>
    <property type="molecule type" value="Genomic_DNA"/>
</dbReference>
<proteinExistence type="predicted"/>
<dbReference type="Proteomes" id="UP001530293">
    <property type="component" value="Unassembled WGS sequence"/>
</dbReference>
<comment type="caution">
    <text evidence="2">The sequence shown here is derived from an EMBL/GenBank/DDBJ whole genome shotgun (WGS) entry which is preliminary data.</text>
</comment>
<sequence>MNFRTLRFTTAVAGGLLWISPTNGFMAATTTSHRCFPSLAMDLQPGDEPLTTRSRYKMDVNALNQLLNAQEEEKLEEIRALVKSIQDTRKNNPEVALPHKVREALADYHRAQTEYGHDSREAKIAHEFFVDIFYAANMKPKHYYYDEQTTETETHHPSLILDAALDALNNLEELKEIAHMEKIILDRFGTTDFEIGEGFLERRIGKEDPDTYGLWP</sequence>
<feature type="coiled-coil region" evidence="1">
    <location>
        <begin position="53"/>
        <end position="88"/>
    </location>
</feature>
<gene>
    <name evidence="2" type="ORF">ACHAWU_005844</name>
</gene>
<dbReference type="AlphaFoldDB" id="A0ABD3LY21"/>
<evidence type="ECO:0000313" key="3">
    <source>
        <dbReference type="Proteomes" id="UP001530293"/>
    </source>
</evidence>
<organism evidence="2 3">
    <name type="scientific">Discostella pseudostelligera</name>
    <dbReference type="NCBI Taxonomy" id="259834"/>
    <lineage>
        <taxon>Eukaryota</taxon>
        <taxon>Sar</taxon>
        <taxon>Stramenopiles</taxon>
        <taxon>Ochrophyta</taxon>
        <taxon>Bacillariophyta</taxon>
        <taxon>Coscinodiscophyceae</taxon>
        <taxon>Thalassiosirophycidae</taxon>
        <taxon>Stephanodiscales</taxon>
        <taxon>Stephanodiscaceae</taxon>
        <taxon>Discostella</taxon>
    </lineage>
</organism>
<keyword evidence="1" id="KW-0175">Coiled coil</keyword>
<protein>
    <submittedName>
        <fullName evidence="2">Uncharacterized protein</fullName>
    </submittedName>
</protein>
<name>A0ABD3LY21_9STRA</name>
<reference evidence="2 3" key="1">
    <citation type="submission" date="2024-10" db="EMBL/GenBank/DDBJ databases">
        <title>Updated reference genomes for cyclostephanoid diatoms.</title>
        <authorList>
            <person name="Roberts W.R."/>
            <person name="Alverson A.J."/>
        </authorList>
    </citation>
    <scope>NUCLEOTIDE SEQUENCE [LARGE SCALE GENOMIC DNA]</scope>
    <source>
        <strain evidence="2 3">AJA232-27</strain>
    </source>
</reference>
<accession>A0ABD3LY21</accession>
<evidence type="ECO:0000313" key="2">
    <source>
        <dbReference type="EMBL" id="KAL3756616.1"/>
    </source>
</evidence>
<keyword evidence="3" id="KW-1185">Reference proteome</keyword>
<evidence type="ECO:0000256" key="1">
    <source>
        <dbReference type="SAM" id="Coils"/>
    </source>
</evidence>